<evidence type="ECO:0000256" key="1">
    <source>
        <dbReference type="ARBA" id="ARBA00000142"/>
    </source>
</evidence>
<dbReference type="RefSeq" id="WP_112160284.1">
    <property type="nucleotide sequence ID" value="NZ_QKRX01000015.1"/>
</dbReference>
<comment type="function">
    <text evidence="2">Catalyzes the formation of N(7)-methylguanine at position 46 (m7G46) in tRNA.</text>
</comment>
<evidence type="ECO:0000256" key="7">
    <source>
        <dbReference type="ARBA" id="ARBA00022694"/>
    </source>
</evidence>
<evidence type="ECO:0000256" key="2">
    <source>
        <dbReference type="ARBA" id="ARBA00003015"/>
    </source>
</evidence>
<evidence type="ECO:0000256" key="6">
    <source>
        <dbReference type="ARBA" id="ARBA00022691"/>
    </source>
</evidence>
<name>A0A364NJ12_9GAMM</name>
<keyword evidence="4 9" id="KW-0489">Methyltransferase</keyword>
<keyword evidence="7" id="KW-0819">tRNA processing</keyword>
<protein>
    <recommendedName>
        <fullName evidence="3">tRNA (guanine(46)-N(7))-methyltransferase</fullName>
        <ecNumber evidence="3">2.1.1.33</ecNumber>
    </recommendedName>
</protein>
<accession>A0A364NJ12</accession>
<dbReference type="InterPro" id="IPR003358">
    <property type="entry name" value="tRNA_(Gua-N-7)_MeTrfase_Trmb"/>
</dbReference>
<dbReference type="EC" id="2.1.1.33" evidence="3"/>
<dbReference type="PROSITE" id="PS51625">
    <property type="entry name" value="SAM_MT_TRMB"/>
    <property type="match status" value="1"/>
</dbReference>
<feature type="compositionally biased region" description="Polar residues" evidence="8">
    <location>
        <begin position="9"/>
        <end position="22"/>
    </location>
</feature>
<dbReference type="Pfam" id="PF02390">
    <property type="entry name" value="Methyltransf_4"/>
    <property type="match status" value="1"/>
</dbReference>
<evidence type="ECO:0000256" key="8">
    <source>
        <dbReference type="SAM" id="MobiDB-lite"/>
    </source>
</evidence>
<dbReference type="Gene3D" id="3.40.50.150">
    <property type="entry name" value="Vaccinia Virus protein VP39"/>
    <property type="match status" value="1"/>
</dbReference>
<dbReference type="OrthoDB" id="9809889at2"/>
<keyword evidence="5 9" id="KW-0808">Transferase</keyword>
<dbReference type="GO" id="GO:0008176">
    <property type="term" value="F:tRNA (guanine(46)-N7)-methyltransferase activity"/>
    <property type="evidence" value="ECO:0007669"/>
    <property type="project" value="UniProtKB-EC"/>
</dbReference>
<dbReference type="AlphaFoldDB" id="A0A364NJ12"/>
<dbReference type="Proteomes" id="UP000250744">
    <property type="component" value="Unassembled WGS sequence"/>
</dbReference>
<evidence type="ECO:0000256" key="3">
    <source>
        <dbReference type="ARBA" id="ARBA00011977"/>
    </source>
</evidence>
<gene>
    <name evidence="9" type="ORF">DN062_15905</name>
</gene>
<evidence type="ECO:0000256" key="5">
    <source>
        <dbReference type="ARBA" id="ARBA00022679"/>
    </source>
</evidence>
<evidence type="ECO:0000313" key="9">
    <source>
        <dbReference type="EMBL" id="RAU16877.1"/>
    </source>
</evidence>
<dbReference type="EMBL" id="QKRX01000015">
    <property type="protein sequence ID" value="RAU16877.1"/>
    <property type="molecule type" value="Genomic_DNA"/>
</dbReference>
<evidence type="ECO:0000256" key="4">
    <source>
        <dbReference type="ARBA" id="ARBA00022603"/>
    </source>
</evidence>
<keyword evidence="10" id="KW-1185">Reference proteome</keyword>
<comment type="caution">
    <text evidence="9">The sequence shown here is derived from an EMBL/GenBank/DDBJ whole genome shotgun (WGS) entry which is preliminary data.</text>
</comment>
<evidence type="ECO:0000313" key="10">
    <source>
        <dbReference type="Proteomes" id="UP000250744"/>
    </source>
</evidence>
<organism evidence="9 10">
    <name type="scientific">Nitrincola tibetensis</name>
    <dbReference type="NCBI Taxonomy" id="2219697"/>
    <lineage>
        <taxon>Bacteria</taxon>
        <taxon>Pseudomonadati</taxon>
        <taxon>Pseudomonadota</taxon>
        <taxon>Gammaproteobacteria</taxon>
        <taxon>Oceanospirillales</taxon>
        <taxon>Oceanospirillaceae</taxon>
        <taxon>Nitrincola</taxon>
    </lineage>
</organism>
<feature type="region of interest" description="Disordered" evidence="8">
    <location>
        <begin position="1"/>
        <end position="22"/>
    </location>
</feature>
<sequence length="227" mass="26146">MSKHPIHSTPLNSGNSRSVASSQSILHPDLEKLVKKYQSTHFNKPIAYHNQQAFELLRERLNQYDSKLIFDSGCGVGDSTNYLAMQYPDHLVVGIDRSEDRLTKQRPPLPSNALLARSDLVDFWRLATSANIRLSHHFLLYPNPYPKANQISRRFYAHPVFPDFVKLGGRIEARSNWKLYLEELQLSLHLYGIKSSLKQLHVELPITAFERKYHASGQPLWRLISES</sequence>
<reference evidence="9 10" key="1">
    <citation type="submission" date="2018-06" db="EMBL/GenBank/DDBJ databases">
        <title>Nitrincola tibetense sp. nov., isolated from Lake XuguoCo on Tibetan Plateau.</title>
        <authorList>
            <person name="Xing P."/>
        </authorList>
    </citation>
    <scope>NUCLEOTIDE SEQUENCE [LARGE SCALE GENOMIC DNA]</scope>
    <source>
        <strain evidence="10">xg18</strain>
    </source>
</reference>
<proteinExistence type="predicted"/>
<dbReference type="SUPFAM" id="SSF53335">
    <property type="entry name" value="S-adenosyl-L-methionine-dependent methyltransferases"/>
    <property type="match status" value="1"/>
</dbReference>
<keyword evidence="6" id="KW-0949">S-adenosyl-L-methionine</keyword>
<dbReference type="InterPro" id="IPR029063">
    <property type="entry name" value="SAM-dependent_MTases_sf"/>
</dbReference>
<comment type="catalytic activity">
    <reaction evidence="1">
        <text>guanosine(46) in tRNA + S-adenosyl-L-methionine = N(7)-methylguanosine(46) in tRNA + S-adenosyl-L-homocysteine</text>
        <dbReference type="Rhea" id="RHEA:42708"/>
        <dbReference type="Rhea" id="RHEA-COMP:10188"/>
        <dbReference type="Rhea" id="RHEA-COMP:10189"/>
        <dbReference type="ChEBI" id="CHEBI:57856"/>
        <dbReference type="ChEBI" id="CHEBI:59789"/>
        <dbReference type="ChEBI" id="CHEBI:74269"/>
        <dbReference type="ChEBI" id="CHEBI:74480"/>
        <dbReference type="EC" id="2.1.1.33"/>
    </reaction>
</comment>